<dbReference type="AlphaFoldDB" id="Q2LT10"/>
<dbReference type="HOGENOM" id="CLU_2829699_0_0_7"/>
<organism evidence="1 2">
    <name type="scientific">Syntrophus aciditrophicus (strain SB)</name>
    <dbReference type="NCBI Taxonomy" id="56780"/>
    <lineage>
        <taxon>Bacteria</taxon>
        <taxon>Pseudomonadati</taxon>
        <taxon>Thermodesulfobacteriota</taxon>
        <taxon>Syntrophia</taxon>
        <taxon>Syntrophales</taxon>
        <taxon>Syntrophaceae</taxon>
        <taxon>Syntrophus</taxon>
    </lineage>
</organism>
<evidence type="ECO:0000313" key="1">
    <source>
        <dbReference type="EMBL" id="ABC77225.1"/>
    </source>
</evidence>
<dbReference type="KEGG" id="sat:SYN_03532"/>
<reference evidence="1 2" key="1">
    <citation type="journal article" date="2007" name="Proc. Natl. Acad. Sci. U.S.A.">
        <title>The genome of Syntrophus aciditrophicus: life at the thermodynamic limit of microbial growth.</title>
        <authorList>
            <person name="McInerney M.J."/>
            <person name="Rohlin L."/>
            <person name="Mouttaki H."/>
            <person name="Kim U."/>
            <person name="Krupp R.S."/>
            <person name="Rios-Hernandez L."/>
            <person name="Sieber J."/>
            <person name="Struchtemeyer C.G."/>
            <person name="Bhattacharyya A."/>
            <person name="Campbell J.W."/>
            <person name="Gunsalus R.P."/>
        </authorList>
    </citation>
    <scope>NUCLEOTIDE SEQUENCE [LARGE SCALE GENOMIC DNA]</scope>
    <source>
        <strain evidence="1 2">SB</strain>
    </source>
</reference>
<accession>Q2LT10</accession>
<dbReference type="Proteomes" id="UP000001933">
    <property type="component" value="Chromosome"/>
</dbReference>
<evidence type="ECO:0000313" key="2">
    <source>
        <dbReference type="Proteomes" id="UP000001933"/>
    </source>
</evidence>
<dbReference type="STRING" id="56780.SYN_03532"/>
<sequence length="66" mass="7884">MFLLYLLNFFYCTGLQDYLLDVDGPDHENVPSVKLSEVRRWKSRTIHKAFFFSYRSQVDDSRFTGI</sequence>
<proteinExistence type="predicted"/>
<keyword evidence="2" id="KW-1185">Reference proteome</keyword>
<name>Q2LT10_SYNAS</name>
<protein>
    <submittedName>
        <fullName evidence="1">Hypothetical cytosolic protein</fullName>
    </submittedName>
</protein>
<gene>
    <name evidence="1" type="ORF">SYN_03532</name>
</gene>
<dbReference type="InParanoid" id="Q2LT10"/>
<dbReference type="EMBL" id="CP000252">
    <property type="protein sequence ID" value="ABC77225.1"/>
    <property type="molecule type" value="Genomic_DNA"/>
</dbReference>